<feature type="region of interest" description="Disordered" evidence="1">
    <location>
        <begin position="131"/>
        <end position="214"/>
    </location>
</feature>
<protein>
    <submittedName>
        <fullName evidence="2">Uncharacterized protein</fullName>
    </submittedName>
</protein>
<feature type="region of interest" description="Disordered" evidence="1">
    <location>
        <begin position="531"/>
        <end position="646"/>
    </location>
</feature>
<feature type="compositionally biased region" description="Polar residues" evidence="1">
    <location>
        <begin position="455"/>
        <end position="465"/>
    </location>
</feature>
<dbReference type="EMBL" id="QPFP01000012">
    <property type="protein sequence ID" value="TEB33326.1"/>
    <property type="molecule type" value="Genomic_DNA"/>
</dbReference>
<evidence type="ECO:0000256" key="1">
    <source>
        <dbReference type="SAM" id="MobiDB-lite"/>
    </source>
</evidence>
<accession>A0A4Y7TGP2</accession>
<comment type="caution">
    <text evidence="2">The sequence shown here is derived from an EMBL/GenBank/DDBJ whole genome shotgun (WGS) entry which is preliminary data.</text>
</comment>
<feature type="compositionally biased region" description="Basic and acidic residues" evidence="1">
    <location>
        <begin position="347"/>
        <end position="356"/>
    </location>
</feature>
<feature type="compositionally biased region" description="Basic and acidic residues" evidence="1">
    <location>
        <begin position="426"/>
        <end position="441"/>
    </location>
</feature>
<dbReference type="OrthoDB" id="3168445at2759"/>
<name>A0A4Y7TGP2_COPMI</name>
<sequence length="824" mass="88651">MARDFEMERVLTSKAASGRHQAPAGSSILLARVGDYPGLDEKVGEREKAMGSAVGVAERWVFFREPQFLRTSPATMNDAALAPPSPLYSQSFAESARSRSVRSSISSIKATSLRIRSGLLKTIRRPGRRFEKVTMGPGTSAPPNIIISASPAKPTKRETKQAENATAPTSPPARSKSRIMRMLTTRRPKDQDGTAPSSSRRLAPVANSAYSKEQREAALRARGLLPPLSLSQQEAQLDHSIPVVKPADSIPEDAEVKVSAADIIKQQWEARNKEAEERERQRLGAFKFGSDQGDPSTESKESNSDDDESRSSSKPQVSIPSPRTTKARRRQGLHAASMSQPMLMEAEALKALEHRRSLSVQTKGLPLKPDDSTKKPTPVTPILDLPTEFQHFLDQPPPPSLLKAQPKSSSSENPASTTAVHTENTATERRSPPPPPKDDKPLPSISKDAIAAPTSALSPTDTLVSPTHGRSDSVPRAGSVASSTMKSSESLTKQGKALVKSVIVESASEGGAHKARTVEHCASDDMEAIRSASGHGHDDTEDTDLSATNDGDSPPPVPTKGRRRGITDPPLPKQNSVLASGDGPAPTRRKTINPFKRNQQREDGTGNKISLRSVVGTVLRPRGERNGTGDARVSPPNSPKRAPAQPVREALNPVVYTAGDIQAQANTIKDDEERRMAELAFMTTPLSLYPSFLIDALLVQPVKACSILPGRHVNEAGPLFLNPRPQGHACSPLHGAPSRAFLIERAVPPARDHSRIDGFKGACLARDPLQGPAGHHRIHRRSGAAPMTSTPGPRLALVDHSSSQLALLACYNLLLEPTKAQSQW</sequence>
<feature type="compositionally biased region" description="Polar residues" evidence="1">
    <location>
        <begin position="480"/>
        <end position="493"/>
    </location>
</feature>
<dbReference type="AlphaFoldDB" id="A0A4Y7TGP2"/>
<feature type="compositionally biased region" description="Basic and acidic residues" evidence="1">
    <location>
        <begin position="271"/>
        <end position="282"/>
    </location>
</feature>
<feature type="compositionally biased region" description="Polar residues" evidence="1">
    <location>
        <begin position="406"/>
        <end position="425"/>
    </location>
</feature>
<gene>
    <name evidence="2" type="ORF">FA13DRAFT_1773062</name>
</gene>
<feature type="compositionally biased region" description="Polar residues" evidence="1">
    <location>
        <begin position="314"/>
        <end position="324"/>
    </location>
</feature>
<organism evidence="2 3">
    <name type="scientific">Coprinellus micaceus</name>
    <name type="common">Glistening ink-cap mushroom</name>
    <name type="synonym">Coprinus micaceus</name>
    <dbReference type="NCBI Taxonomy" id="71717"/>
    <lineage>
        <taxon>Eukaryota</taxon>
        <taxon>Fungi</taxon>
        <taxon>Dikarya</taxon>
        <taxon>Basidiomycota</taxon>
        <taxon>Agaricomycotina</taxon>
        <taxon>Agaricomycetes</taxon>
        <taxon>Agaricomycetidae</taxon>
        <taxon>Agaricales</taxon>
        <taxon>Agaricineae</taxon>
        <taxon>Psathyrellaceae</taxon>
        <taxon>Coprinellus</taxon>
    </lineage>
</organism>
<proteinExistence type="predicted"/>
<dbReference type="Proteomes" id="UP000298030">
    <property type="component" value="Unassembled WGS sequence"/>
</dbReference>
<keyword evidence="3" id="KW-1185">Reference proteome</keyword>
<feature type="region of interest" description="Disordered" evidence="1">
    <location>
        <begin position="271"/>
        <end position="495"/>
    </location>
</feature>
<evidence type="ECO:0000313" key="3">
    <source>
        <dbReference type="Proteomes" id="UP000298030"/>
    </source>
</evidence>
<reference evidence="2 3" key="1">
    <citation type="journal article" date="2019" name="Nat. Ecol. Evol.">
        <title>Megaphylogeny resolves global patterns of mushroom evolution.</title>
        <authorList>
            <person name="Varga T."/>
            <person name="Krizsan K."/>
            <person name="Foldi C."/>
            <person name="Dima B."/>
            <person name="Sanchez-Garcia M."/>
            <person name="Sanchez-Ramirez S."/>
            <person name="Szollosi G.J."/>
            <person name="Szarkandi J.G."/>
            <person name="Papp V."/>
            <person name="Albert L."/>
            <person name="Andreopoulos W."/>
            <person name="Angelini C."/>
            <person name="Antonin V."/>
            <person name="Barry K.W."/>
            <person name="Bougher N.L."/>
            <person name="Buchanan P."/>
            <person name="Buyck B."/>
            <person name="Bense V."/>
            <person name="Catcheside P."/>
            <person name="Chovatia M."/>
            <person name="Cooper J."/>
            <person name="Damon W."/>
            <person name="Desjardin D."/>
            <person name="Finy P."/>
            <person name="Geml J."/>
            <person name="Haridas S."/>
            <person name="Hughes K."/>
            <person name="Justo A."/>
            <person name="Karasinski D."/>
            <person name="Kautmanova I."/>
            <person name="Kiss B."/>
            <person name="Kocsube S."/>
            <person name="Kotiranta H."/>
            <person name="LaButti K.M."/>
            <person name="Lechner B.E."/>
            <person name="Liimatainen K."/>
            <person name="Lipzen A."/>
            <person name="Lukacs Z."/>
            <person name="Mihaltcheva S."/>
            <person name="Morgado L.N."/>
            <person name="Niskanen T."/>
            <person name="Noordeloos M.E."/>
            <person name="Ohm R.A."/>
            <person name="Ortiz-Santana B."/>
            <person name="Ovrebo C."/>
            <person name="Racz N."/>
            <person name="Riley R."/>
            <person name="Savchenko A."/>
            <person name="Shiryaev A."/>
            <person name="Soop K."/>
            <person name="Spirin V."/>
            <person name="Szebenyi C."/>
            <person name="Tomsovsky M."/>
            <person name="Tulloss R.E."/>
            <person name="Uehling J."/>
            <person name="Grigoriev I.V."/>
            <person name="Vagvolgyi C."/>
            <person name="Papp T."/>
            <person name="Martin F.M."/>
            <person name="Miettinen O."/>
            <person name="Hibbett D.S."/>
            <person name="Nagy L.G."/>
        </authorList>
    </citation>
    <scope>NUCLEOTIDE SEQUENCE [LARGE SCALE GENOMIC DNA]</scope>
    <source>
        <strain evidence="2 3">FP101781</strain>
    </source>
</reference>
<feature type="region of interest" description="Disordered" evidence="1">
    <location>
        <begin position="771"/>
        <end position="792"/>
    </location>
</feature>
<evidence type="ECO:0000313" key="2">
    <source>
        <dbReference type="EMBL" id="TEB33326.1"/>
    </source>
</evidence>